<reference evidence="9 10" key="1">
    <citation type="journal article" date="2014" name="Antonie Van Leeuwenhoek">
        <title>Hyphomonas beringensis sp. nov. and Hyphomonas chukchiensis sp. nov., isolated from surface seawater of the Bering Sea and Chukchi Sea.</title>
        <authorList>
            <person name="Li C."/>
            <person name="Lai Q."/>
            <person name="Li G."/>
            <person name="Dong C."/>
            <person name="Wang J."/>
            <person name="Liao Y."/>
            <person name="Shao Z."/>
        </authorList>
    </citation>
    <scope>NUCLEOTIDE SEQUENCE [LARGE SCALE GENOMIC DNA]</scope>
    <source>
        <strain evidence="9 10">VP2</strain>
    </source>
</reference>
<evidence type="ECO:0000256" key="5">
    <source>
        <dbReference type="ARBA" id="ARBA00022801"/>
    </source>
</evidence>
<dbReference type="EC" id="3.1.2.6" evidence="7"/>
<dbReference type="GO" id="GO:0046872">
    <property type="term" value="F:metal ion binding"/>
    <property type="evidence" value="ECO:0007669"/>
    <property type="project" value="UniProtKB-KW"/>
</dbReference>
<keyword evidence="6 7" id="KW-0862">Zinc</keyword>
<feature type="binding site" evidence="7">
    <location>
        <position position="136"/>
    </location>
    <ligand>
        <name>Zn(2+)</name>
        <dbReference type="ChEBI" id="CHEBI:29105"/>
        <label>2</label>
    </ligand>
</feature>
<protein>
    <recommendedName>
        <fullName evidence="7">Hydroxyacylglutathione hydrolase</fullName>
        <ecNumber evidence="7">3.1.2.6</ecNumber>
    </recommendedName>
    <alternativeName>
        <fullName evidence="7">Glyoxalase II</fullName>
        <shortName evidence="7">Glx II</shortName>
    </alternativeName>
</protein>
<evidence type="ECO:0000313" key="10">
    <source>
        <dbReference type="Proteomes" id="UP000024816"/>
    </source>
</evidence>
<keyword evidence="5 7" id="KW-0378">Hydrolase</keyword>
<evidence type="ECO:0000259" key="8">
    <source>
        <dbReference type="SMART" id="SM00849"/>
    </source>
</evidence>
<comment type="catalytic activity">
    <reaction evidence="1 7">
        <text>an S-(2-hydroxyacyl)glutathione + H2O = a 2-hydroxy carboxylate + glutathione + H(+)</text>
        <dbReference type="Rhea" id="RHEA:21864"/>
        <dbReference type="ChEBI" id="CHEBI:15377"/>
        <dbReference type="ChEBI" id="CHEBI:15378"/>
        <dbReference type="ChEBI" id="CHEBI:57925"/>
        <dbReference type="ChEBI" id="CHEBI:58896"/>
        <dbReference type="ChEBI" id="CHEBI:71261"/>
        <dbReference type="EC" id="3.1.2.6"/>
    </reaction>
</comment>
<comment type="function">
    <text evidence="7">Thiolesterase that catalyzes the hydrolysis of S-D-lactoyl-glutathione to form glutathione and D-lactic acid.</text>
</comment>
<keyword evidence="4 7" id="KW-0479">Metal-binding</keyword>
<evidence type="ECO:0000256" key="4">
    <source>
        <dbReference type="ARBA" id="ARBA00022723"/>
    </source>
</evidence>
<name>A0A059F7Z4_9PROT</name>
<dbReference type="InterPro" id="IPR001279">
    <property type="entry name" value="Metallo-B-lactamas"/>
</dbReference>
<dbReference type="PATRIC" id="fig|1280952.3.peg.3001"/>
<comment type="caution">
    <text evidence="9">The sequence shown here is derived from an EMBL/GenBank/DDBJ whole genome shotgun (WGS) entry which is preliminary data.</text>
</comment>
<feature type="domain" description="Metallo-beta-lactamase" evidence="8">
    <location>
        <begin position="16"/>
        <end position="174"/>
    </location>
</feature>
<comment type="subunit">
    <text evidence="7">Monomer.</text>
</comment>
<dbReference type="Proteomes" id="UP000024816">
    <property type="component" value="Unassembled WGS sequence"/>
</dbReference>
<sequence length="257" mass="28173">MTKITLDVHRFPCLNDNYGYLVHEAYSGETAAIDTPDADKYLAEAKRMGWHISHILNTHWHPDHAGGNMKIKEATGCTIYGPAGEAEKIPGIDVTLKEGDTVEFGRATASVLDVPGHTLGHIAYHFAEQDKAFVGDALFALGCGRVFEGTMEMMWNSLSKLKALPPETTIYCAHEYTQANARFAETIETGNADLAAYVRQIDERRAKGIPTVPTVLSRELATNPFLRADVPELQAAMGHPGDAVATFAEIRGRKDKF</sequence>
<comment type="pathway">
    <text evidence="2 7">Secondary metabolite metabolism; methylglyoxal degradation; (R)-lactate from methylglyoxal: step 2/2.</text>
</comment>
<dbReference type="InterPro" id="IPR017782">
    <property type="entry name" value="Hydroxyacylglutathione_Hdrlase"/>
</dbReference>
<dbReference type="UniPathway" id="UPA00619">
    <property type="reaction ID" value="UER00676"/>
</dbReference>
<dbReference type="OrthoDB" id="9802248at2"/>
<proteinExistence type="inferred from homology"/>
<dbReference type="STRING" id="1280952.HJA_14995"/>
<evidence type="ECO:0000256" key="7">
    <source>
        <dbReference type="HAMAP-Rule" id="MF_01374"/>
    </source>
</evidence>
<feature type="binding site" evidence="7">
    <location>
        <position position="64"/>
    </location>
    <ligand>
        <name>Zn(2+)</name>
        <dbReference type="ChEBI" id="CHEBI:29105"/>
        <label>2</label>
    </ligand>
</feature>
<dbReference type="Gene3D" id="3.60.15.10">
    <property type="entry name" value="Ribonuclease Z/Hydroxyacylglutathione hydrolase-like"/>
    <property type="match status" value="1"/>
</dbReference>
<feature type="binding site" evidence="7">
    <location>
        <position position="174"/>
    </location>
    <ligand>
        <name>Zn(2+)</name>
        <dbReference type="ChEBI" id="CHEBI:29105"/>
        <label>2</label>
    </ligand>
</feature>
<dbReference type="InterPro" id="IPR036866">
    <property type="entry name" value="RibonucZ/Hydroxyglut_hydro"/>
</dbReference>
<feature type="binding site" evidence="7">
    <location>
        <position position="63"/>
    </location>
    <ligand>
        <name>Zn(2+)</name>
        <dbReference type="ChEBI" id="CHEBI:29105"/>
        <label>2</label>
    </ligand>
</feature>
<feature type="binding site" evidence="7">
    <location>
        <position position="59"/>
    </location>
    <ligand>
        <name>Zn(2+)</name>
        <dbReference type="ChEBI" id="CHEBI:29105"/>
        <label>1</label>
    </ligand>
</feature>
<dbReference type="SMART" id="SM00849">
    <property type="entry name" value="Lactamase_B"/>
    <property type="match status" value="1"/>
</dbReference>
<feature type="binding site" evidence="7">
    <location>
        <position position="136"/>
    </location>
    <ligand>
        <name>Zn(2+)</name>
        <dbReference type="ChEBI" id="CHEBI:29105"/>
        <label>1</label>
    </ligand>
</feature>
<dbReference type="Pfam" id="PF16123">
    <property type="entry name" value="HAGH_C"/>
    <property type="match status" value="1"/>
</dbReference>
<dbReference type="Pfam" id="PF00753">
    <property type="entry name" value="Lactamase_B"/>
    <property type="match status" value="1"/>
</dbReference>
<dbReference type="NCBIfam" id="TIGR03413">
    <property type="entry name" value="GSH_gloB"/>
    <property type="match status" value="1"/>
</dbReference>
<dbReference type="RefSeq" id="WP_035583752.1">
    <property type="nucleotide sequence ID" value="NZ_ARYJ01000012.1"/>
</dbReference>
<keyword evidence="10" id="KW-1185">Reference proteome</keyword>
<dbReference type="CDD" id="cd07723">
    <property type="entry name" value="hydroxyacylglutathione_hydrolase_MBL-fold"/>
    <property type="match status" value="1"/>
</dbReference>
<evidence type="ECO:0000256" key="3">
    <source>
        <dbReference type="ARBA" id="ARBA00006759"/>
    </source>
</evidence>
<dbReference type="HAMAP" id="MF_01374">
    <property type="entry name" value="Glyoxalase_2"/>
    <property type="match status" value="1"/>
</dbReference>
<dbReference type="PANTHER" id="PTHR43705:SF1">
    <property type="entry name" value="HYDROXYACYLGLUTATHIONE HYDROLASE GLOB"/>
    <property type="match status" value="1"/>
</dbReference>
<dbReference type="eggNOG" id="COG0491">
    <property type="taxonomic scope" value="Bacteria"/>
</dbReference>
<dbReference type="PANTHER" id="PTHR43705">
    <property type="entry name" value="HYDROXYACYLGLUTATHIONE HYDROLASE"/>
    <property type="match status" value="1"/>
</dbReference>
<dbReference type="PIRSF" id="PIRSF005457">
    <property type="entry name" value="Glx"/>
    <property type="match status" value="1"/>
</dbReference>
<dbReference type="InterPro" id="IPR032282">
    <property type="entry name" value="HAGH_C"/>
</dbReference>
<comment type="cofactor">
    <cofactor evidence="7">
        <name>Zn(2+)</name>
        <dbReference type="ChEBI" id="CHEBI:29105"/>
    </cofactor>
    <text evidence="7">Binds 2 Zn(2+) ions per subunit.</text>
</comment>
<dbReference type="AlphaFoldDB" id="A0A059F7Z4"/>
<dbReference type="InterPro" id="IPR035680">
    <property type="entry name" value="Clx_II_MBL"/>
</dbReference>
<evidence type="ECO:0000313" key="9">
    <source>
        <dbReference type="EMBL" id="KCZ86668.1"/>
    </source>
</evidence>
<feature type="binding site" evidence="7">
    <location>
        <position position="117"/>
    </location>
    <ligand>
        <name>Zn(2+)</name>
        <dbReference type="ChEBI" id="CHEBI:29105"/>
        <label>1</label>
    </ligand>
</feature>
<dbReference type="GO" id="GO:0019243">
    <property type="term" value="P:methylglyoxal catabolic process to D-lactate via S-lactoyl-glutathione"/>
    <property type="evidence" value="ECO:0007669"/>
    <property type="project" value="UniProtKB-UniRule"/>
</dbReference>
<comment type="similarity">
    <text evidence="3 7">Belongs to the metallo-beta-lactamase superfamily. Glyoxalase II family.</text>
</comment>
<accession>A0A059F7Z4</accession>
<evidence type="ECO:0000256" key="6">
    <source>
        <dbReference type="ARBA" id="ARBA00022833"/>
    </source>
</evidence>
<evidence type="ECO:0000256" key="1">
    <source>
        <dbReference type="ARBA" id="ARBA00001623"/>
    </source>
</evidence>
<dbReference type="GO" id="GO:0004416">
    <property type="term" value="F:hydroxyacylglutathione hydrolase activity"/>
    <property type="evidence" value="ECO:0007669"/>
    <property type="project" value="UniProtKB-UniRule"/>
</dbReference>
<dbReference type="SUPFAM" id="SSF56281">
    <property type="entry name" value="Metallo-hydrolase/oxidoreductase"/>
    <property type="match status" value="1"/>
</dbReference>
<organism evidence="9 10">
    <name type="scientific">Hyphomonas jannaschiana VP2</name>
    <dbReference type="NCBI Taxonomy" id="1280952"/>
    <lineage>
        <taxon>Bacteria</taxon>
        <taxon>Pseudomonadati</taxon>
        <taxon>Pseudomonadota</taxon>
        <taxon>Alphaproteobacteria</taxon>
        <taxon>Hyphomonadales</taxon>
        <taxon>Hyphomonadaceae</taxon>
        <taxon>Hyphomonas</taxon>
    </lineage>
</organism>
<feature type="binding site" evidence="7">
    <location>
        <position position="61"/>
    </location>
    <ligand>
        <name>Zn(2+)</name>
        <dbReference type="ChEBI" id="CHEBI:29105"/>
        <label>1</label>
    </ligand>
</feature>
<evidence type="ECO:0000256" key="2">
    <source>
        <dbReference type="ARBA" id="ARBA00004963"/>
    </source>
</evidence>
<gene>
    <name evidence="7" type="primary">gloB</name>
    <name evidence="9" type="ORF">HJA_14995</name>
</gene>
<dbReference type="InterPro" id="IPR050110">
    <property type="entry name" value="Glyoxalase_II_hydrolase"/>
</dbReference>
<dbReference type="EMBL" id="ARYJ01000012">
    <property type="protein sequence ID" value="KCZ86668.1"/>
    <property type="molecule type" value="Genomic_DNA"/>
</dbReference>